<dbReference type="EMBL" id="CAFBPD010000073">
    <property type="protein sequence ID" value="CAB5004307.1"/>
    <property type="molecule type" value="Genomic_DNA"/>
</dbReference>
<proteinExistence type="predicted"/>
<evidence type="ECO:0000313" key="1">
    <source>
        <dbReference type="EMBL" id="CAB5004307.1"/>
    </source>
</evidence>
<gene>
    <name evidence="1" type="ORF">UFOPK4061_00517</name>
</gene>
<organism evidence="1">
    <name type="scientific">freshwater metagenome</name>
    <dbReference type="NCBI Taxonomy" id="449393"/>
    <lineage>
        <taxon>unclassified sequences</taxon>
        <taxon>metagenomes</taxon>
        <taxon>ecological metagenomes</taxon>
    </lineage>
</organism>
<sequence length="48" mass="5292">MMSGAISTSPMSPTARYESVSVATWKGSATYVIIDPRYVITPLKKRSR</sequence>
<dbReference type="AlphaFoldDB" id="A0A6J7PFY7"/>
<accession>A0A6J7PFY7</accession>
<name>A0A6J7PFY7_9ZZZZ</name>
<protein>
    <submittedName>
        <fullName evidence="1">Unannotated protein</fullName>
    </submittedName>
</protein>
<reference evidence="1" key="1">
    <citation type="submission" date="2020-05" db="EMBL/GenBank/DDBJ databases">
        <authorList>
            <person name="Chiriac C."/>
            <person name="Salcher M."/>
            <person name="Ghai R."/>
            <person name="Kavagutti S V."/>
        </authorList>
    </citation>
    <scope>NUCLEOTIDE SEQUENCE</scope>
</reference>